<keyword evidence="2 5" id="KW-0812">Transmembrane</keyword>
<reference evidence="8" key="4">
    <citation type="submission" date="2019-03" db="UniProtKB">
        <authorList>
            <consortium name="EnsemblPlants"/>
        </authorList>
    </citation>
    <scope>IDENTIFICATION</scope>
</reference>
<reference evidence="8" key="3">
    <citation type="journal article" date="2017" name="Nature">
        <title>Genome sequence of the progenitor of the wheat D genome Aegilops tauschii.</title>
        <authorList>
            <person name="Luo M.C."/>
            <person name="Gu Y.Q."/>
            <person name="Puiu D."/>
            <person name="Wang H."/>
            <person name="Twardziok S.O."/>
            <person name="Deal K.R."/>
            <person name="Huo N."/>
            <person name="Zhu T."/>
            <person name="Wang L."/>
            <person name="Wang Y."/>
            <person name="McGuire P.E."/>
            <person name="Liu S."/>
            <person name="Long H."/>
            <person name="Ramasamy R.K."/>
            <person name="Rodriguez J.C."/>
            <person name="Van S.L."/>
            <person name="Yuan L."/>
            <person name="Wang Z."/>
            <person name="Xia Z."/>
            <person name="Xiao L."/>
            <person name="Anderson O.D."/>
            <person name="Ouyang S."/>
            <person name="Liang Y."/>
            <person name="Zimin A.V."/>
            <person name="Pertea G."/>
            <person name="Qi P."/>
            <person name="Bennetzen J.L."/>
            <person name="Dai X."/>
            <person name="Dawson M.W."/>
            <person name="Muller H.G."/>
            <person name="Kugler K."/>
            <person name="Rivarola-Duarte L."/>
            <person name="Spannagl M."/>
            <person name="Mayer K.F.X."/>
            <person name="Lu F.H."/>
            <person name="Bevan M.W."/>
            <person name="Leroy P."/>
            <person name="Li P."/>
            <person name="You F.M."/>
            <person name="Sun Q."/>
            <person name="Liu Z."/>
            <person name="Lyons E."/>
            <person name="Wicker T."/>
            <person name="Salzberg S.L."/>
            <person name="Devos K.M."/>
            <person name="Dvorak J."/>
        </authorList>
    </citation>
    <scope>NUCLEOTIDE SEQUENCE [LARGE SCALE GENOMIC DNA]</scope>
    <source>
        <strain evidence="8">cv. AL8/78</strain>
    </source>
</reference>
<dbReference type="AlphaFoldDB" id="A0A453C0F4"/>
<keyword evidence="6" id="KW-0732">Signal</keyword>
<keyword evidence="4 5" id="KW-0472">Membrane</keyword>
<feature type="domain" description="TMEM205-like" evidence="7">
    <location>
        <begin position="152"/>
        <end position="219"/>
    </location>
</feature>
<dbReference type="Gramene" id="AET2Gv20690700.2">
    <property type="protein sequence ID" value="AET2Gv20690700.2"/>
    <property type="gene ID" value="AET2Gv20690700"/>
</dbReference>
<name>A0A453C0F4_AEGTS</name>
<dbReference type="EnsemblPlants" id="AET2Gv20690700.2">
    <property type="protein sequence ID" value="AET2Gv20690700.2"/>
    <property type="gene ID" value="AET2Gv20690700"/>
</dbReference>
<evidence type="ECO:0000256" key="6">
    <source>
        <dbReference type="SAM" id="SignalP"/>
    </source>
</evidence>
<evidence type="ECO:0000256" key="2">
    <source>
        <dbReference type="ARBA" id="ARBA00022692"/>
    </source>
</evidence>
<accession>A0A453C0F4</accession>
<protein>
    <recommendedName>
        <fullName evidence="7">TMEM205-like domain-containing protein</fullName>
    </recommendedName>
</protein>
<reference evidence="9" key="1">
    <citation type="journal article" date="2014" name="Science">
        <title>Ancient hybridizations among the ancestral genomes of bread wheat.</title>
        <authorList>
            <consortium name="International Wheat Genome Sequencing Consortium,"/>
            <person name="Marcussen T."/>
            <person name="Sandve S.R."/>
            <person name="Heier L."/>
            <person name="Spannagl M."/>
            <person name="Pfeifer M."/>
            <person name="Jakobsen K.S."/>
            <person name="Wulff B.B."/>
            <person name="Steuernagel B."/>
            <person name="Mayer K.F."/>
            <person name="Olsen O.A."/>
        </authorList>
    </citation>
    <scope>NUCLEOTIDE SEQUENCE [LARGE SCALE GENOMIC DNA]</scope>
    <source>
        <strain evidence="9">cv. AL8/78</strain>
    </source>
</reference>
<organism evidence="8 9">
    <name type="scientific">Aegilops tauschii subsp. strangulata</name>
    <name type="common">Goatgrass</name>
    <dbReference type="NCBI Taxonomy" id="200361"/>
    <lineage>
        <taxon>Eukaryota</taxon>
        <taxon>Viridiplantae</taxon>
        <taxon>Streptophyta</taxon>
        <taxon>Embryophyta</taxon>
        <taxon>Tracheophyta</taxon>
        <taxon>Spermatophyta</taxon>
        <taxon>Magnoliopsida</taxon>
        <taxon>Liliopsida</taxon>
        <taxon>Poales</taxon>
        <taxon>Poaceae</taxon>
        <taxon>BOP clade</taxon>
        <taxon>Pooideae</taxon>
        <taxon>Triticodae</taxon>
        <taxon>Triticeae</taxon>
        <taxon>Triticinae</taxon>
        <taxon>Aegilops</taxon>
    </lineage>
</organism>
<evidence type="ECO:0000313" key="8">
    <source>
        <dbReference type="EnsemblPlants" id="AET2Gv20690700.2"/>
    </source>
</evidence>
<comment type="subcellular location">
    <subcellularLocation>
        <location evidence="1">Membrane</location>
    </subcellularLocation>
</comment>
<evidence type="ECO:0000313" key="9">
    <source>
        <dbReference type="Proteomes" id="UP000015105"/>
    </source>
</evidence>
<evidence type="ECO:0000256" key="5">
    <source>
        <dbReference type="SAM" id="Phobius"/>
    </source>
</evidence>
<feature type="signal peptide" evidence="6">
    <location>
        <begin position="1"/>
        <end position="24"/>
    </location>
</feature>
<proteinExistence type="predicted"/>
<feature type="transmembrane region" description="Helical" evidence="5">
    <location>
        <begin position="164"/>
        <end position="183"/>
    </location>
</feature>
<evidence type="ECO:0000259" key="7">
    <source>
        <dbReference type="Pfam" id="PF13664"/>
    </source>
</evidence>
<keyword evidence="3 5" id="KW-1133">Transmembrane helix</keyword>
<dbReference type="Pfam" id="PF13664">
    <property type="entry name" value="DUF4149"/>
    <property type="match status" value="1"/>
</dbReference>
<feature type="transmembrane region" description="Helical" evidence="5">
    <location>
        <begin position="195"/>
        <end position="212"/>
    </location>
</feature>
<evidence type="ECO:0000256" key="4">
    <source>
        <dbReference type="ARBA" id="ARBA00023136"/>
    </source>
</evidence>
<reference evidence="8" key="5">
    <citation type="journal article" date="2021" name="G3 (Bethesda)">
        <title>Aegilops tauschii genome assembly Aet v5.0 features greater sequence contiguity and improved annotation.</title>
        <authorList>
            <person name="Wang L."/>
            <person name="Zhu T."/>
            <person name="Rodriguez J.C."/>
            <person name="Deal K.R."/>
            <person name="Dubcovsky J."/>
            <person name="McGuire P.E."/>
            <person name="Lux T."/>
            <person name="Spannagl M."/>
            <person name="Mayer K.F.X."/>
            <person name="Baldrich P."/>
            <person name="Meyers B.C."/>
            <person name="Huo N."/>
            <person name="Gu Y.Q."/>
            <person name="Zhou H."/>
            <person name="Devos K.M."/>
            <person name="Bennetzen J.L."/>
            <person name="Unver T."/>
            <person name="Budak H."/>
            <person name="Gulick P.J."/>
            <person name="Galiba G."/>
            <person name="Kalapos B."/>
            <person name="Nelson D.R."/>
            <person name="Li P."/>
            <person name="You F.M."/>
            <person name="Luo M.C."/>
            <person name="Dvorak J."/>
        </authorList>
    </citation>
    <scope>NUCLEOTIDE SEQUENCE [LARGE SCALE GENOMIC DNA]</scope>
    <source>
        <strain evidence="8">cv. AL8/78</strain>
    </source>
</reference>
<evidence type="ECO:0000256" key="3">
    <source>
        <dbReference type="ARBA" id="ARBA00022989"/>
    </source>
</evidence>
<reference evidence="9" key="2">
    <citation type="journal article" date="2017" name="Nat. Plants">
        <title>The Aegilops tauschii genome reveals multiple impacts of transposons.</title>
        <authorList>
            <person name="Zhao G."/>
            <person name="Zou C."/>
            <person name="Li K."/>
            <person name="Wang K."/>
            <person name="Li T."/>
            <person name="Gao L."/>
            <person name="Zhang X."/>
            <person name="Wang H."/>
            <person name="Yang Z."/>
            <person name="Liu X."/>
            <person name="Jiang W."/>
            <person name="Mao L."/>
            <person name="Kong X."/>
            <person name="Jiao Y."/>
            <person name="Jia J."/>
        </authorList>
    </citation>
    <scope>NUCLEOTIDE SEQUENCE [LARGE SCALE GENOMIC DNA]</scope>
    <source>
        <strain evidence="9">cv. AL8/78</strain>
    </source>
</reference>
<dbReference type="PANTHER" id="PTHR47652:SF3">
    <property type="entry name" value="MITOCHONDRIAL IMPORT INNER MEMBRANE TRANSLOCASE SUBUNIT TIM44"/>
    <property type="match status" value="1"/>
</dbReference>
<dbReference type="Proteomes" id="UP000015105">
    <property type="component" value="Chromosome 2D"/>
</dbReference>
<evidence type="ECO:0000256" key="1">
    <source>
        <dbReference type="ARBA" id="ARBA00004370"/>
    </source>
</evidence>
<dbReference type="InterPro" id="IPR025423">
    <property type="entry name" value="TMEM205-like"/>
</dbReference>
<dbReference type="PANTHER" id="PTHR47652">
    <property type="entry name" value="MITOCHONDRIAL IMPORT INNER MEMBRANE TRANSLOCASE SUBUNIT TIM44"/>
    <property type="match status" value="1"/>
</dbReference>
<sequence length="219" mass="23171">LPMRFPIMINVVAVCLVLSTLAAAGVWSPAPPPPAQQHGEHVLREGRRVVIVEYERELPLTPGQGSAKETHVLPPHALDGVEAKETVSEEARGAVSNAADKVAGAAEDGKEKLSNAKESATGKVFGAVKRCKDRLCGAAKGLEEGARDGVSRQLGVVQSKLYPVYFRAMAYCVGLALAAHLLGRERSSFAARAQSFNLLSALGLVLANMLLLEPKATKV</sequence>
<keyword evidence="9" id="KW-1185">Reference proteome</keyword>
<feature type="chain" id="PRO_5019009404" description="TMEM205-like domain-containing protein" evidence="6">
    <location>
        <begin position="25"/>
        <end position="219"/>
    </location>
</feature>
<dbReference type="GO" id="GO:0016020">
    <property type="term" value="C:membrane"/>
    <property type="evidence" value="ECO:0007669"/>
    <property type="project" value="UniProtKB-SubCell"/>
</dbReference>